<dbReference type="CDD" id="cd11065">
    <property type="entry name" value="CYP64-like"/>
    <property type="match status" value="1"/>
</dbReference>
<evidence type="ECO:0000256" key="4">
    <source>
        <dbReference type="ARBA" id="ARBA00010617"/>
    </source>
</evidence>
<evidence type="ECO:0000256" key="13">
    <source>
        <dbReference type="PIRSR" id="PIRSR602401-1"/>
    </source>
</evidence>
<dbReference type="PROSITE" id="PS00086">
    <property type="entry name" value="CYTOCHROME_P450"/>
    <property type="match status" value="1"/>
</dbReference>
<dbReference type="PRINTS" id="PR00385">
    <property type="entry name" value="P450"/>
</dbReference>
<evidence type="ECO:0000313" key="15">
    <source>
        <dbReference type="EMBL" id="KIO29645.1"/>
    </source>
</evidence>
<dbReference type="SUPFAM" id="SSF48264">
    <property type="entry name" value="Cytochrome P450"/>
    <property type="match status" value="1"/>
</dbReference>
<dbReference type="PANTHER" id="PTHR46300:SF2">
    <property type="entry name" value="CYTOCHROME P450 MONOOXYGENASE ALNH-RELATED"/>
    <property type="match status" value="1"/>
</dbReference>
<evidence type="ECO:0008006" key="17">
    <source>
        <dbReference type="Google" id="ProtNLM"/>
    </source>
</evidence>
<keyword evidence="7 13" id="KW-0479">Metal-binding</keyword>
<reference evidence="15 16" key="1">
    <citation type="submission" date="2014-04" db="EMBL/GenBank/DDBJ databases">
        <authorList>
            <consortium name="DOE Joint Genome Institute"/>
            <person name="Kuo A."/>
            <person name="Girlanda M."/>
            <person name="Perotto S."/>
            <person name="Kohler A."/>
            <person name="Nagy L.G."/>
            <person name="Floudas D."/>
            <person name="Copeland A."/>
            <person name="Barry K.W."/>
            <person name="Cichocki N."/>
            <person name="Veneault-Fourrey C."/>
            <person name="LaButti K."/>
            <person name="Lindquist E.A."/>
            <person name="Lipzen A."/>
            <person name="Lundell T."/>
            <person name="Morin E."/>
            <person name="Murat C."/>
            <person name="Sun H."/>
            <person name="Tunlid A."/>
            <person name="Henrissat B."/>
            <person name="Grigoriev I.V."/>
            <person name="Hibbett D.S."/>
            <person name="Martin F."/>
            <person name="Nordberg H.P."/>
            <person name="Cantor M.N."/>
            <person name="Hua S.X."/>
        </authorList>
    </citation>
    <scope>NUCLEOTIDE SEQUENCE [LARGE SCALE GENOMIC DNA]</scope>
    <source>
        <strain evidence="15 16">MUT 4182</strain>
    </source>
</reference>
<dbReference type="InterPro" id="IPR017972">
    <property type="entry name" value="Cyt_P450_CS"/>
</dbReference>
<evidence type="ECO:0000256" key="6">
    <source>
        <dbReference type="ARBA" id="ARBA00022692"/>
    </source>
</evidence>
<keyword evidence="10 13" id="KW-0408">Iron</keyword>
<evidence type="ECO:0000256" key="2">
    <source>
        <dbReference type="ARBA" id="ARBA00004370"/>
    </source>
</evidence>
<dbReference type="Proteomes" id="UP000054248">
    <property type="component" value="Unassembled WGS sequence"/>
</dbReference>
<dbReference type="GO" id="GO:0004497">
    <property type="term" value="F:monooxygenase activity"/>
    <property type="evidence" value="ECO:0007669"/>
    <property type="project" value="UniProtKB-KW"/>
</dbReference>
<dbReference type="Pfam" id="PF00067">
    <property type="entry name" value="p450"/>
    <property type="match status" value="2"/>
</dbReference>
<dbReference type="GO" id="GO:0020037">
    <property type="term" value="F:heme binding"/>
    <property type="evidence" value="ECO:0007669"/>
    <property type="project" value="InterPro"/>
</dbReference>
<comment type="pathway">
    <text evidence="3">Secondary metabolite biosynthesis.</text>
</comment>
<dbReference type="GO" id="GO:0016705">
    <property type="term" value="F:oxidoreductase activity, acting on paired donors, with incorporation or reduction of molecular oxygen"/>
    <property type="evidence" value="ECO:0007669"/>
    <property type="project" value="InterPro"/>
</dbReference>
<keyword evidence="8" id="KW-1133">Transmembrane helix</keyword>
<dbReference type="HOGENOM" id="CLU_001570_2_3_1"/>
<dbReference type="STRING" id="1051891.A0A0C3QEK5"/>
<keyword evidence="16" id="KW-1185">Reference proteome</keyword>
<evidence type="ECO:0000256" key="12">
    <source>
        <dbReference type="ARBA" id="ARBA00023136"/>
    </source>
</evidence>
<evidence type="ECO:0000256" key="1">
    <source>
        <dbReference type="ARBA" id="ARBA00001971"/>
    </source>
</evidence>
<keyword evidence="6" id="KW-0812">Transmembrane</keyword>
<evidence type="ECO:0000256" key="10">
    <source>
        <dbReference type="ARBA" id="ARBA00023004"/>
    </source>
</evidence>
<dbReference type="InterPro" id="IPR036396">
    <property type="entry name" value="Cyt_P450_sf"/>
</dbReference>
<keyword evidence="11 14" id="KW-0503">Monooxygenase</keyword>
<evidence type="ECO:0000256" key="8">
    <source>
        <dbReference type="ARBA" id="ARBA00022989"/>
    </source>
</evidence>
<evidence type="ECO:0000256" key="5">
    <source>
        <dbReference type="ARBA" id="ARBA00022617"/>
    </source>
</evidence>
<evidence type="ECO:0000256" key="3">
    <source>
        <dbReference type="ARBA" id="ARBA00005179"/>
    </source>
</evidence>
<gene>
    <name evidence="15" type="ORF">M407DRAFT_21232</name>
</gene>
<dbReference type="InterPro" id="IPR002401">
    <property type="entry name" value="Cyt_P450_E_grp-I"/>
</dbReference>
<keyword evidence="5 13" id="KW-0349">Heme</keyword>
<feature type="binding site" description="axial binding residue" evidence="13">
    <location>
        <position position="457"/>
    </location>
    <ligand>
        <name>heme</name>
        <dbReference type="ChEBI" id="CHEBI:30413"/>
    </ligand>
    <ligandPart>
        <name>Fe</name>
        <dbReference type="ChEBI" id="CHEBI:18248"/>
    </ligandPart>
</feature>
<dbReference type="OrthoDB" id="2789670at2759"/>
<evidence type="ECO:0000256" key="11">
    <source>
        <dbReference type="ARBA" id="ARBA00023033"/>
    </source>
</evidence>
<protein>
    <recommendedName>
        <fullName evidence="17">Cytochrome P450</fullName>
    </recommendedName>
</protein>
<dbReference type="GO" id="GO:0005506">
    <property type="term" value="F:iron ion binding"/>
    <property type="evidence" value="ECO:0007669"/>
    <property type="project" value="InterPro"/>
</dbReference>
<proteinExistence type="inferred from homology"/>
<evidence type="ECO:0000313" key="16">
    <source>
        <dbReference type="Proteomes" id="UP000054248"/>
    </source>
</evidence>
<evidence type="ECO:0000256" key="9">
    <source>
        <dbReference type="ARBA" id="ARBA00023002"/>
    </source>
</evidence>
<keyword evidence="12" id="KW-0472">Membrane</keyword>
<comment type="subcellular location">
    <subcellularLocation>
        <location evidence="2">Membrane</location>
    </subcellularLocation>
</comment>
<dbReference type="Gene3D" id="1.10.630.10">
    <property type="entry name" value="Cytochrome P450"/>
    <property type="match status" value="1"/>
</dbReference>
<organism evidence="15 16">
    <name type="scientific">Tulasnella calospora MUT 4182</name>
    <dbReference type="NCBI Taxonomy" id="1051891"/>
    <lineage>
        <taxon>Eukaryota</taxon>
        <taxon>Fungi</taxon>
        <taxon>Dikarya</taxon>
        <taxon>Basidiomycota</taxon>
        <taxon>Agaricomycotina</taxon>
        <taxon>Agaricomycetes</taxon>
        <taxon>Cantharellales</taxon>
        <taxon>Tulasnellaceae</taxon>
        <taxon>Tulasnella</taxon>
    </lineage>
</organism>
<keyword evidence="9 14" id="KW-0560">Oxidoreductase</keyword>
<comment type="similarity">
    <text evidence="4 14">Belongs to the cytochrome P450 family.</text>
</comment>
<dbReference type="InterPro" id="IPR001128">
    <property type="entry name" value="Cyt_P450"/>
</dbReference>
<dbReference type="PRINTS" id="PR00463">
    <property type="entry name" value="EP450I"/>
</dbReference>
<reference evidence="16" key="2">
    <citation type="submission" date="2015-01" db="EMBL/GenBank/DDBJ databases">
        <title>Evolutionary Origins and Diversification of the Mycorrhizal Mutualists.</title>
        <authorList>
            <consortium name="DOE Joint Genome Institute"/>
            <consortium name="Mycorrhizal Genomics Consortium"/>
            <person name="Kohler A."/>
            <person name="Kuo A."/>
            <person name="Nagy L.G."/>
            <person name="Floudas D."/>
            <person name="Copeland A."/>
            <person name="Barry K.W."/>
            <person name="Cichocki N."/>
            <person name="Veneault-Fourrey C."/>
            <person name="LaButti K."/>
            <person name="Lindquist E.A."/>
            <person name="Lipzen A."/>
            <person name="Lundell T."/>
            <person name="Morin E."/>
            <person name="Murat C."/>
            <person name="Riley R."/>
            <person name="Ohm R."/>
            <person name="Sun H."/>
            <person name="Tunlid A."/>
            <person name="Henrissat B."/>
            <person name="Grigoriev I.V."/>
            <person name="Hibbett D.S."/>
            <person name="Martin F."/>
        </authorList>
    </citation>
    <scope>NUCLEOTIDE SEQUENCE [LARGE SCALE GENOMIC DNA]</scope>
    <source>
        <strain evidence="16">MUT 4182</strain>
    </source>
</reference>
<dbReference type="EMBL" id="KN822980">
    <property type="protein sequence ID" value="KIO29645.1"/>
    <property type="molecule type" value="Genomic_DNA"/>
</dbReference>
<evidence type="ECO:0000256" key="14">
    <source>
        <dbReference type="RuleBase" id="RU000461"/>
    </source>
</evidence>
<evidence type="ECO:0000256" key="7">
    <source>
        <dbReference type="ARBA" id="ARBA00022723"/>
    </source>
</evidence>
<dbReference type="InterPro" id="IPR050364">
    <property type="entry name" value="Cytochrome_P450_fung"/>
</dbReference>
<comment type="cofactor">
    <cofactor evidence="1 13">
        <name>heme</name>
        <dbReference type="ChEBI" id="CHEBI:30413"/>
    </cofactor>
</comment>
<dbReference type="GO" id="GO:0016020">
    <property type="term" value="C:membrane"/>
    <property type="evidence" value="ECO:0007669"/>
    <property type="project" value="UniProtKB-SubCell"/>
</dbReference>
<sequence length="534" mass="61310">MALPTSLAYGVPSVVLLLLIRHIWHRRHHYPPGPPQDPLIGNLRNVPKDKPCLTWEEWGKTYGPLVYMNIVGKPYIIINSYEVARELLEKRGGKYSDRPRFVMAGELVGLGIQTALAPFGPLWRRHRKFFASALAPHVIVKNYSSIHERKAYQFIQYCLDRPEEYRQNIKRMSGEAVNEITYGASRNEEYDFVDLNEELSSVTGRVMQGYLVDFLPWLKYVPEWMPGAQFKRDARKWKGQYSWTRNYLLGTVQKAVASGHPFRTSYVSSLLQAVAKSDTRQEDEGMIGSSGLTFYRAANDTVSHFVTVEAGMSNKVLKDIDPSYFQTVSALNTFLVAMSLYPEVQVKARAELDRVLGDRLPSLSDRNELPYIFAIVQEVLRWVPPFPNGLPHRLMEEDTYEGYYIPAGATVFANLWAMSRDPNIFENPDKFDPDRYYNGTAKLDSRDFVFGFGRRVCPGNHLAIQGIFMTVATILWSFEIKDKSPINKRDMDSRQIFNLNFTAHPEPFDISLEPRLPNLHEYITRGISEREALE</sequence>
<dbReference type="AlphaFoldDB" id="A0A0C3QEK5"/>
<name>A0A0C3QEK5_9AGAM</name>
<dbReference type="PANTHER" id="PTHR46300">
    <property type="entry name" value="P450, PUTATIVE (EUROFUNG)-RELATED-RELATED"/>
    <property type="match status" value="1"/>
</dbReference>
<accession>A0A0C3QEK5</accession>